<sequence>MKGEKHGYLWYGNRTYPFGRRNSLRAGNDGGEAFCNDYGFVVRAKAETGEDIHFWSFIYEQKSPESIIDGDVVQTLLVYGKYTDEERQFMHPDAGTVNRDQNIEDCYKRGEMKIEEAADEVRWILGGRIHQGAPPKFRISGEQDGTGVKVDINIEQRDLAFYHCGRFENLNNCHGAAGYIVHYNASGTIEMDGKVLKFTDGYGVHERIMQTGVVPDHTDEKLTFWLMRGDVGKGMSSGMICLRDGQIILHDPISSGCEEAATWIDPISRIAVPYQWRTWIRAKEDRLEAKIYAYGRSYYTWIRRGGTVAVNQFLGDVYAVFTYADGRTVEAKCMMTPRNIA</sequence>
<dbReference type="EMBL" id="KV744971">
    <property type="protein sequence ID" value="OCK80182.1"/>
    <property type="molecule type" value="Genomic_DNA"/>
</dbReference>
<dbReference type="SUPFAM" id="SSF159245">
    <property type="entry name" value="AttH-like"/>
    <property type="match status" value="1"/>
</dbReference>
<gene>
    <name evidence="1" type="ORF">K432DRAFT_393270</name>
</gene>
<evidence type="ECO:0000313" key="1">
    <source>
        <dbReference type="EMBL" id="OCK80182.1"/>
    </source>
</evidence>
<accession>A0A8E2EA07</accession>
<name>A0A8E2EA07_9PEZI</name>
<proteinExistence type="predicted"/>
<organism evidence="1 2">
    <name type="scientific">Lepidopterella palustris CBS 459.81</name>
    <dbReference type="NCBI Taxonomy" id="1314670"/>
    <lineage>
        <taxon>Eukaryota</taxon>
        <taxon>Fungi</taxon>
        <taxon>Dikarya</taxon>
        <taxon>Ascomycota</taxon>
        <taxon>Pezizomycotina</taxon>
        <taxon>Dothideomycetes</taxon>
        <taxon>Pleosporomycetidae</taxon>
        <taxon>Mytilinidiales</taxon>
        <taxon>Argynnaceae</taxon>
        <taxon>Lepidopterella</taxon>
    </lineage>
</organism>
<evidence type="ECO:0000313" key="2">
    <source>
        <dbReference type="Proteomes" id="UP000250266"/>
    </source>
</evidence>
<dbReference type="AlphaFoldDB" id="A0A8E2EA07"/>
<keyword evidence="2" id="KW-1185">Reference proteome</keyword>
<protein>
    <submittedName>
        <fullName evidence="1">Uncharacterized protein</fullName>
    </submittedName>
</protein>
<reference evidence="1 2" key="1">
    <citation type="journal article" date="2016" name="Nat. Commun.">
        <title>Ectomycorrhizal ecology is imprinted in the genome of the dominant symbiotic fungus Cenococcum geophilum.</title>
        <authorList>
            <consortium name="DOE Joint Genome Institute"/>
            <person name="Peter M."/>
            <person name="Kohler A."/>
            <person name="Ohm R.A."/>
            <person name="Kuo A."/>
            <person name="Krutzmann J."/>
            <person name="Morin E."/>
            <person name="Arend M."/>
            <person name="Barry K.W."/>
            <person name="Binder M."/>
            <person name="Choi C."/>
            <person name="Clum A."/>
            <person name="Copeland A."/>
            <person name="Grisel N."/>
            <person name="Haridas S."/>
            <person name="Kipfer T."/>
            <person name="LaButti K."/>
            <person name="Lindquist E."/>
            <person name="Lipzen A."/>
            <person name="Maire R."/>
            <person name="Meier B."/>
            <person name="Mihaltcheva S."/>
            <person name="Molinier V."/>
            <person name="Murat C."/>
            <person name="Poggeler S."/>
            <person name="Quandt C.A."/>
            <person name="Sperisen C."/>
            <person name="Tritt A."/>
            <person name="Tisserant E."/>
            <person name="Crous P.W."/>
            <person name="Henrissat B."/>
            <person name="Nehls U."/>
            <person name="Egli S."/>
            <person name="Spatafora J.W."/>
            <person name="Grigoriev I.V."/>
            <person name="Martin F.M."/>
        </authorList>
    </citation>
    <scope>NUCLEOTIDE SEQUENCE [LARGE SCALE GENOMIC DNA]</scope>
    <source>
        <strain evidence="1 2">CBS 459.81</strain>
    </source>
</reference>
<dbReference type="OrthoDB" id="4341326at2759"/>
<dbReference type="Proteomes" id="UP000250266">
    <property type="component" value="Unassembled WGS sequence"/>
</dbReference>